<feature type="domain" description="HTH lysR-type" evidence="5">
    <location>
        <begin position="3"/>
        <end position="60"/>
    </location>
</feature>
<dbReference type="PROSITE" id="PS50931">
    <property type="entry name" value="HTH_LYSR"/>
    <property type="match status" value="1"/>
</dbReference>
<gene>
    <name evidence="6" type="ORF">EV686_10858</name>
</gene>
<dbReference type="SUPFAM" id="SSF46785">
    <property type="entry name" value="Winged helix' DNA-binding domain"/>
    <property type="match status" value="1"/>
</dbReference>
<sequence>MNLSLRQMRAFAALAEARNFTRAAEQCSLTQSAFSSLISNLEAGLGLKLFSRNTRNVELTNEGEVFLNIVNTLLPETERALEEMRSQAELRRGKVAIAALPTIYSSILPSLISRFHAEHPGVELIIKDTANTGCIEHVRHRRVDFALCAATSEGSDFIAETLASDSFHFVCHASHPLAKRRSLTASEVQEAFPIIVYDGASSIRQHLDAVIYPQQWRRSYEVNSLSTAAALVIEGLGATIIPTLGLRQFRDPHLRAIPIDLPINERNICLLRLKHRTPSLAATAFIALVREHFETELDRLRPSNSFRAKLS</sequence>
<dbReference type="PANTHER" id="PTHR30419">
    <property type="entry name" value="HTH-TYPE TRANSCRIPTIONAL REGULATOR YBHD"/>
    <property type="match status" value="1"/>
</dbReference>
<dbReference type="Pfam" id="PF00126">
    <property type="entry name" value="HTH_1"/>
    <property type="match status" value="1"/>
</dbReference>
<dbReference type="SUPFAM" id="SSF53850">
    <property type="entry name" value="Periplasmic binding protein-like II"/>
    <property type="match status" value="1"/>
</dbReference>
<reference evidence="6 7" key="1">
    <citation type="submission" date="2019-03" db="EMBL/GenBank/DDBJ databases">
        <title>Genomic Encyclopedia of Type Strains, Phase IV (KMG-IV): sequencing the most valuable type-strain genomes for metagenomic binning, comparative biology and taxonomic classification.</title>
        <authorList>
            <person name="Goeker M."/>
        </authorList>
    </citation>
    <scope>NUCLEOTIDE SEQUENCE [LARGE SCALE GENOMIC DNA]</scope>
    <source>
        <strain evidence="6 7">DSM 100048</strain>
    </source>
</reference>
<dbReference type="OrthoDB" id="646694at2"/>
<dbReference type="PRINTS" id="PR00039">
    <property type="entry name" value="HTHLYSR"/>
</dbReference>
<organism evidence="6 7">
    <name type="scientific">Paracandidimonas soli</name>
    <dbReference type="NCBI Taxonomy" id="1917182"/>
    <lineage>
        <taxon>Bacteria</taxon>
        <taxon>Pseudomonadati</taxon>
        <taxon>Pseudomonadota</taxon>
        <taxon>Betaproteobacteria</taxon>
        <taxon>Burkholderiales</taxon>
        <taxon>Alcaligenaceae</taxon>
        <taxon>Paracandidimonas</taxon>
    </lineage>
</organism>
<evidence type="ECO:0000256" key="2">
    <source>
        <dbReference type="ARBA" id="ARBA00023015"/>
    </source>
</evidence>
<dbReference type="GO" id="GO:0003700">
    <property type="term" value="F:DNA-binding transcription factor activity"/>
    <property type="evidence" value="ECO:0007669"/>
    <property type="project" value="InterPro"/>
</dbReference>
<comment type="similarity">
    <text evidence="1">Belongs to the LysR transcriptional regulatory family.</text>
</comment>
<accession>A0A4R3UT90</accession>
<evidence type="ECO:0000259" key="5">
    <source>
        <dbReference type="PROSITE" id="PS50931"/>
    </source>
</evidence>
<evidence type="ECO:0000256" key="1">
    <source>
        <dbReference type="ARBA" id="ARBA00009437"/>
    </source>
</evidence>
<dbReference type="FunFam" id="1.10.10.10:FF:000001">
    <property type="entry name" value="LysR family transcriptional regulator"/>
    <property type="match status" value="1"/>
</dbReference>
<dbReference type="InterPro" id="IPR005119">
    <property type="entry name" value="LysR_subst-bd"/>
</dbReference>
<dbReference type="InterPro" id="IPR050950">
    <property type="entry name" value="HTH-type_LysR_regulators"/>
</dbReference>
<dbReference type="EMBL" id="SMBX01000008">
    <property type="protein sequence ID" value="TCU95215.1"/>
    <property type="molecule type" value="Genomic_DNA"/>
</dbReference>
<keyword evidence="2" id="KW-0805">Transcription regulation</keyword>
<comment type="caution">
    <text evidence="6">The sequence shown here is derived from an EMBL/GenBank/DDBJ whole genome shotgun (WGS) entry which is preliminary data.</text>
</comment>
<dbReference type="InterPro" id="IPR036388">
    <property type="entry name" value="WH-like_DNA-bd_sf"/>
</dbReference>
<dbReference type="InterPro" id="IPR036390">
    <property type="entry name" value="WH_DNA-bd_sf"/>
</dbReference>
<dbReference type="Pfam" id="PF03466">
    <property type="entry name" value="LysR_substrate"/>
    <property type="match status" value="1"/>
</dbReference>
<dbReference type="GO" id="GO:0005829">
    <property type="term" value="C:cytosol"/>
    <property type="evidence" value="ECO:0007669"/>
    <property type="project" value="TreeGrafter"/>
</dbReference>
<dbReference type="PANTHER" id="PTHR30419:SF8">
    <property type="entry name" value="NITROGEN ASSIMILATION TRANSCRIPTIONAL ACTIVATOR-RELATED"/>
    <property type="match status" value="1"/>
</dbReference>
<evidence type="ECO:0000313" key="7">
    <source>
        <dbReference type="Proteomes" id="UP000294692"/>
    </source>
</evidence>
<keyword evidence="3 6" id="KW-0238">DNA-binding</keyword>
<dbReference type="RefSeq" id="WP_132477662.1">
    <property type="nucleotide sequence ID" value="NZ_JBHRVM010000001.1"/>
</dbReference>
<dbReference type="AlphaFoldDB" id="A0A4R3UT90"/>
<evidence type="ECO:0000313" key="6">
    <source>
        <dbReference type="EMBL" id="TCU95215.1"/>
    </source>
</evidence>
<proteinExistence type="inferred from homology"/>
<evidence type="ECO:0000256" key="3">
    <source>
        <dbReference type="ARBA" id="ARBA00023125"/>
    </source>
</evidence>
<dbReference type="Proteomes" id="UP000294692">
    <property type="component" value="Unassembled WGS sequence"/>
</dbReference>
<keyword evidence="7" id="KW-1185">Reference proteome</keyword>
<protein>
    <submittedName>
        <fullName evidence="6">DNA-binding transcriptional LysR family regulator</fullName>
    </submittedName>
</protein>
<evidence type="ECO:0000256" key="4">
    <source>
        <dbReference type="ARBA" id="ARBA00023163"/>
    </source>
</evidence>
<dbReference type="GO" id="GO:0003677">
    <property type="term" value="F:DNA binding"/>
    <property type="evidence" value="ECO:0007669"/>
    <property type="project" value="UniProtKB-KW"/>
</dbReference>
<dbReference type="CDD" id="cd08440">
    <property type="entry name" value="PBP2_LTTR_like_4"/>
    <property type="match status" value="1"/>
</dbReference>
<dbReference type="Gene3D" id="3.40.190.290">
    <property type="match status" value="1"/>
</dbReference>
<name>A0A4R3UT90_9BURK</name>
<dbReference type="Gene3D" id="1.10.10.10">
    <property type="entry name" value="Winged helix-like DNA-binding domain superfamily/Winged helix DNA-binding domain"/>
    <property type="match status" value="1"/>
</dbReference>
<dbReference type="InterPro" id="IPR000847">
    <property type="entry name" value="LysR_HTH_N"/>
</dbReference>
<keyword evidence="4" id="KW-0804">Transcription</keyword>